<dbReference type="GO" id="GO:0016787">
    <property type="term" value="F:hydrolase activity"/>
    <property type="evidence" value="ECO:0007669"/>
    <property type="project" value="UniProtKB-KW"/>
</dbReference>
<dbReference type="GO" id="GO:0000166">
    <property type="term" value="F:nucleotide binding"/>
    <property type="evidence" value="ECO:0007669"/>
    <property type="project" value="UniProtKB-KW"/>
</dbReference>
<accession>A0AAD5H1Z1</accession>
<protein>
    <recommendedName>
        <fullName evidence="4">5'-Nucleotidase C-terminal domain-containing protein</fullName>
    </recommendedName>
</protein>
<dbReference type="Gene3D" id="3.90.780.10">
    <property type="entry name" value="5'-Nucleotidase, C-terminal domain"/>
    <property type="match status" value="1"/>
</dbReference>
<evidence type="ECO:0000256" key="3">
    <source>
        <dbReference type="SAM" id="MobiDB-lite"/>
    </source>
</evidence>
<feature type="region of interest" description="Disordered" evidence="3">
    <location>
        <begin position="512"/>
        <end position="551"/>
    </location>
</feature>
<comment type="caution">
    <text evidence="5">The sequence shown here is derived from an EMBL/GenBank/DDBJ whole genome shotgun (WGS) entry which is preliminary data.</text>
</comment>
<dbReference type="InterPro" id="IPR041821">
    <property type="entry name" value="CG11883_N"/>
</dbReference>
<dbReference type="SUPFAM" id="SSF55816">
    <property type="entry name" value="5'-nucleotidase (syn. UDP-sugar hydrolase), C-terminal domain"/>
    <property type="match status" value="1"/>
</dbReference>
<dbReference type="InterPro" id="IPR029052">
    <property type="entry name" value="Metallo-depent_PP-like"/>
</dbReference>
<feature type="region of interest" description="Disordered" evidence="3">
    <location>
        <begin position="633"/>
        <end position="660"/>
    </location>
</feature>
<evidence type="ECO:0000256" key="2">
    <source>
        <dbReference type="RuleBase" id="RU362119"/>
    </source>
</evidence>
<evidence type="ECO:0000313" key="6">
    <source>
        <dbReference type="Proteomes" id="UP001205105"/>
    </source>
</evidence>
<proteinExistence type="inferred from homology"/>
<dbReference type="Proteomes" id="UP001205105">
    <property type="component" value="Unassembled WGS sequence"/>
</dbReference>
<dbReference type="CDD" id="cd07406">
    <property type="entry name" value="MPP_CG11883_N"/>
    <property type="match status" value="1"/>
</dbReference>
<dbReference type="GO" id="GO:0009166">
    <property type="term" value="P:nucleotide catabolic process"/>
    <property type="evidence" value="ECO:0007669"/>
    <property type="project" value="InterPro"/>
</dbReference>
<evidence type="ECO:0000313" key="5">
    <source>
        <dbReference type="EMBL" id="KAI7840876.1"/>
    </source>
</evidence>
<name>A0AAD5H1Z1_9CHLO</name>
<dbReference type="Pfam" id="PF02872">
    <property type="entry name" value="5_nucleotid_C"/>
    <property type="match status" value="1"/>
</dbReference>
<dbReference type="InterPro" id="IPR006179">
    <property type="entry name" value="5_nucleotidase/apyrase"/>
</dbReference>
<evidence type="ECO:0000256" key="1">
    <source>
        <dbReference type="ARBA" id="ARBA00006654"/>
    </source>
</evidence>
<dbReference type="PANTHER" id="PTHR11575">
    <property type="entry name" value="5'-NUCLEOTIDASE-RELATED"/>
    <property type="match status" value="1"/>
</dbReference>
<dbReference type="InterPro" id="IPR008334">
    <property type="entry name" value="5'-Nucleotdase_C"/>
</dbReference>
<dbReference type="EMBL" id="JADXDR010000070">
    <property type="protein sequence ID" value="KAI7840876.1"/>
    <property type="molecule type" value="Genomic_DNA"/>
</dbReference>
<dbReference type="AlphaFoldDB" id="A0AAD5H1Z1"/>
<gene>
    <name evidence="5" type="ORF">COHA_005406</name>
</gene>
<feature type="compositionally biased region" description="Low complexity" evidence="3">
    <location>
        <begin position="639"/>
        <end position="660"/>
    </location>
</feature>
<comment type="similarity">
    <text evidence="1 2">Belongs to the 5'-nucleotidase family.</text>
</comment>
<organism evidence="5 6">
    <name type="scientific">Chlorella ohadii</name>
    <dbReference type="NCBI Taxonomy" id="2649997"/>
    <lineage>
        <taxon>Eukaryota</taxon>
        <taxon>Viridiplantae</taxon>
        <taxon>Chlorophyta</taxon>
        <taxon>core chlorophytes</taxon>
        <taxon>Trebouxiophyceae</taxon>
        <taxon>Chlorellales</taxon>
        <taxon>Chlorellaceae</taxon>
        <taxon>Chlorella clade</taxon>
        <taxon>Chlorella</taxon>
    </lineage>
</organism>
<evidence type="ECO:0000259" key="4">
    <source>
        <dbReference type="Pfam" id="PF02872"/>
    </source>
</evidence>
<dbReference type="SUPFAM" id="SSF56300">
    <property type="entry name" value="Metallo-dependent phosphatases"/>
    <property type="match status" value="1"/>
</dbReference>
<feature type="domain" description="5'-Nucleotidase C-terminal" evidence="4">
    <location>
        <begin position="301"/>
        <end position="447"/>
    </location>
</feature>
<dbReference type="InterPro" id="IPR036907">
    <property type="entry name" value="5'-Nucleotdase_C_sf"/>
</dbReference>
<reference evidence="5" key="1">
    <citation type="submission" date="2020-11" db="EMBL/GenBank/DDBJ databases">
        <title>Chlorella ohadii genome sequencing and assembly.</title>
        <authorList>
            <person name="Murik O."/>
            <person name="Treves H."/>
            <person name="Kedem I."/>
            <person name="Shotland Y."/>
            <person name="Kaplan A."/>
        </authorList>
    </citation>
    <scope>NUCLEOTIDE SEQUENCE</scope>
    <source>
        <strain evidence="5">1</strain>
    </source>
</reference>
<dbReference type="Gene3D" id="3.60.21.10">
    <property type="match status" value="1"/>
</dbReference>
<keyword evidence="2" id="KW-0378">Hydrolase</keyword>
<dbReference type="PRINTS" id="PR01607">
    <property type="entry name" value="APYRASEFAMLY"/>
</dbReference>
<sequence length="748" mass="80030">MRSSLSQALRGTTGQALTVYNIESRPQEPVGGAARFMGAAREFAGEQPLVLFSGDCLNPSLMSAFTRGEQMVPVLNCIGVHAAAVGNHDFDFGIPQLQEHMQQFRFPWLLSNVLDARTGEPLGGCERSRIVTWQGVRVGLMGLVEREWLLTIPSIEADDIQFLDFCEEGRRLAKELEAQGAELIVALSHMRTPNDLVLAANVPEIHLILGGHDHHYEITRSEPHGTLVFKSGTDFREFSILRVGVPGSLQERPEVEHRRVEINSSVPEDPEMAAIVGKYQDLIGTKMDEPLGWTHTDLDARFDTVRRSESNIGSMFADVMRISLGADIAFFNGGTIRSDQVHAAGQLITRDFVSMLPFTDELVLLELSGSDVLTALETGVGSWPALEGRFLQVSGLTFAFDSDQPPGSRVVRDSVRVAGEPLQLDARYKVATKAYLRGGKDGFESLKAAKVLVDGETNPRLATLVQYLWMRVEHLNEMLAEEWHRMLQHEAAVQAAAAAEGAAELRHLAEERQAAAGGPHANGSIGNGRATQHPEWLPQPAPVGSTGSMASMASTASVSSIDHYWEHHDAQQAQQAVASSATNTAVYAPSAPSYGTAVGGPGSIPHAAEEHLHEVSSTGAAISLALLLQQRSEAEEASRGGSPSSSSSAAGSDAAGSQGVAGNGAAAAAAAASSSSSTSGQSKWVAASGQPEEQVRHSTAALSALAWLDPCTHGLDELIIFDAIRRKFGIGPRVEGRIRRLQSGKPVQ</sequence>
<keyword evidence="6" id="KW-1185">Reference proteome</keyword>
<keyword evidence="2" id="KW-0547">Nucleotide-binding</keyword>
<dbReference type="PANTHER" id="PTHR11575:SF48">
    <property type="entry name" value="5'-NUCLEOTIDASE"/>
    <property type="match status" value="1"/>
</dbReference>